<dbReference type="InterPro" id="IPR021295">
    <property type="entry name" value="DUF2867"/>
</dbReference>
<accession>A0A0Q0ABD6</accession>
<dbReference type="Proteomes" id="UP000050562">
    <property type="component" value="Unassembled WGS sequence"/>
</dbReference>
<dbReference type="EMBL" id="LJRC01000288">
    <property type="protein sequence ID" value="KPY30105.1"/>
    <property type="molecule type" value="Genomic_DNA"/>
</dbReference>
<dbReference type="Pfam" id="PF11066">
    <property type="entry name" value="DUF2867"/>
    <property type="match status" value="1"/>
</dbReference>
<gene>
    <name evidence="1" type="ORF">ALO52_200207</name>
</gene>
<protein>
    <recommendedName>
        <fullName evidence="3">DUF2867 domain-containing protein</fullName>
    </recommendedName>
</protein>
<evidence type="ECO:0008006" key="3">
    <source>
        <dbReference type="Google" id="ProtNLM"/>
    </source>
</evidence>
<evidence type="ECO:0000313" key="2">
    <source>
        <dbReference type="Proteomes" id="UP000050562"/>
    </source>
</evidence>
<reference evidence="1 2" key="1">
    <citation type="submission" date="2015-09" db="EMBL/GenBank/DDBJ databases">
        <title>Genome announcement of multiple Pseudomonas syringae strains.</title>
        <authorList>
            <person name="Thakur S."/>
            <person name="Wang P.W."/>
            <person name="Gong Y."/>
            <person name="Weir B.S."/>
            <person name="Guttman D.S."/>
        </authorList>
    </citation>
    <scope>NUCLEOTIDE SEQUENCE [LARGE SCALE GENOMIC DNA]</scope>
    <source>
        <strain evidence="1 2">ICMP3956</strain>
    </source>
</reference>
<dbReference type="RefSeq" id="WP_057411072.1">
    <property type="nucleotide sequence ID" value="NZ_LJRC01000288.1"/>
</dbReference>
<proteinExistence type="predicted"/>
<organism evidence="1 2">
    <name type="scientific">Pseudomonas syringae pv. primulae</name>
    <dbReference type="NCBI Taxonomy" id="251707"/>
    <lineage>
        <taxon>Bacteria</taxon>
        <taxon>Pseudomonadati</taxon>
        <taxon>Pseudomonadota</taxon>
        <taxon>Gammaproteobacteria</taxon>
        <taxon>Pseudomonadales</taxon>
        <taxon>Pseudomonadaceae</taxon>
        <taxon>Pseudomonas</taxon>
    </lineage>
</organism>
<name>A0A0Q0ABD6_9PSED</name>
<sequence>MPREFELITSVPIPPQSGITYLYKSMNLADAYAIRLPAGTSRNPDLLARFILSHRPTWVGWLVKVRDTIVGCFGLKTAKHLGSLANRIGVFKVYSTNQIEILLGEDDKHLDFRISILCTEEPEDSRQLVFSTVVHCHNPIGRAYILVIAPFHRLIVKASLLRAARVGWPLAIGPKEDQDVEVE</sequence>
<dbReference type="PATRIC" id="fig|251707.3.peg.2269"/>
<comment type="caution">
    <text evidence="1">The sequence shown here is derived from an EMBL/GenBank/DDBJ whole genome shotgun (WGS) entry which is preliminary data.</text>
</comment>
<dbReference type="AlphaFoldDB" id="A0A0Q0ABD6"/>
<evidence type="ECO:0000313" key="1">
    <source>
        <dbReference type="EMBL" id="KPY30105.1"/>
    </source>
</evidence>